<dbReference type="AlphaFoldDB" id="A0AAV8TFH3"/>
<comment type="caution">
    <text evidence="1">The sequence shown here is derived from an EMBL/GenBank/DDBJ whole genome shotgun (WGS) entry which is preliminary data.</text>
</comment>
<gene>
    <name evidence="1" type="ORF">K2173_010481</name>
</gene>
<keyword evidence="2" id="KW-1185">Reference proteome</keyword>
<evidence type="ECO:0000313" key="1">
    <source>
        <dbReference type="EMBL" id="KAJ8765009.1"/>
    </source>
</evidence>
<evidence type="ECO:0000313" key="2">
    <source>
        <dbReference type="Proteomes" id="UP001159364"/>
    </source>
</evidence>
<dbReference type="EMBL" id="JAIWQS010000005">
    <property type="protein sequence ID" value="KAJ8765009.1"/>
    <property type="molecule type" value="Genomic_DNA"/>
</dbReference>
<sequence>MAGYGLLVNDEEEFGGTKIKGRTKTRVVSLDVFRGICVFPFYSSTIVKVWGSFVFA</sequence>
<dbReference type="Proteomes" id="UP001159364">
    <property type="component" value="Linkage Group LG05"/>
</dbReference>
<proteinExistence type="predicted"/>
<organism evidence="1 2">
    <name type="scientific">Erythroxylum novogranatense</name>
    <dbReference type="NCBI Taxonomy" id="1862640"/>
    <lineage>
        <taxon>Eukaryota</taxon>
        <taxon>Viridiplantae</taxon>
        <taxon>Streptophyta</taxon>
        <taxon>Embryophyta</taxon>
        <taxon>Tracheophyta</taxon>
        <taxon>Spermatophyta</taxon>
        <taxon>Magnoliopsida</taxon>
        <taxon>eudicotyledons</taxon>
        <taxon>Gunneridae</taxon>
        <taxon>Pentapetalae</taxon>
        <taxon>rosids</taxon>
        <taxon>fabids</taxon>
        <taxon>Malpighiales</taxon>
        <taxon>Erythroxylaceae</taxon>
        <taxon>Erythroxylum</taxon>
    </lineage>
</organism>
<accession>A0AAV8TFH3</accession>
<reference evidence="1 2" key="1">
    <citation type="submission" date="2021-09" db="EMBL/GenBank/DDBJ databases">
        <title>Genomic insights and catalytic innovation underlie evolution of tropane alkaloids biosynthesis.</title>
        <authorList>
            <person name="Wang Y.-J."/>
            <person name="Tian T."/>
            <person name="Huang J.-P."/>
            <person name="Huang S.-X."/>
        </authorList>
    </citation>
    <scope>NUCLEOTIDE SEQUENCE [LARGE SCALE GENOMIC DNA]</scope>
    <source>
        <strain evidence="1">KIB-2018</strain>
        <tissue evidence="1">Leaf</tissue>
    </source>
</reference>
<name>A0AAV8TFH3_9ROSI</name>
<protein>
    <submittedName>
        <fullName evidence="1">Uncharacterized protein</fullName>
    </submittedName>
</protein>